<organism evidence="3 4">
    <name type="scientific">Malus domestica</name>
    <name type="common">Apple</name>
    <name type="synonym">Pyrus malus</name>
    <dbReference type="NCBI Taxonomy" id="3750"/>
    <lineage>
        <taxon>Eukaryota</taxon>
        <taxon>Viridiplantae</taxon>
        <taxon>Streptophyta</taxon>
        <taxon>Embryophyta</taxon>
        <taxon>Tracheophyta</taxon>
        <taxon>Spermatophyta</taxon>
        <taxon>Magnoliopsida</taxon>
        <taxon>eudicotyledons</taxon>
        <taxon>Gunneridae</taxon>
        <taxon>Pentapetalae</taxon>
        <taxon>rosids</taxon>
        <taxon>fabids</taxon>
        <taxon>Rosales</taxon>
        <taxon>Rosaceae</taxon>
        <taxon>Amygdaloideae</taxon>
        <taxon>Maleae</taxon>
        <taxon>Malus</taxon>
    </lineage>
</organism>
<protein>
    <submittedName>
        <fullName evidence="3">Uncharacterized protein</fullName>
    </submittedName>
</protein>
<dbReference type="STRING" id="3750.A0A498IGM3"/>
<accession>A0A498IGM3</accession>
<dbReference type="PANTHER" id="PTHR35546:SF25">
    <property type="entry name" value="F-BOX DOMAIN-CONTAINING PROTEIN"/>
    <property type="match status" value="1"/>
</dbReference>
<feature type="domain" description="F-box" evidence="1">
    <location>
        <begin position="42"/>
        <end position="73"/>
    </location>
</feature>
<evidence type="ECO:0000259" key="2">
    <source>
        <dbReference type="Pfam" id="PF07734"/>
    </source>
</evidence>
<name>A0A498IGM3_MALDO</name>
<dbReference type="Pfam" id="PF07734">
    <property type="entry name" value="FBA_1"/>
    <property type="match status" value="1"/>
</dbReference>
<sequence length="529" mass="60998">MVSSPAPAEAAVDLNLSVNLNDSDSNSVSDSGVMRRSNLLSLLCWCEDALFNVLCRLSQRDLVKCKMVSKSWQWHRIISRVWLQMFWPRSPTLGLFYRTIHSCDGMYQLLSLVYLYDYPFFKSPESSLPHVDWGGKLCRWQRRDFSDNLRDSCNGLLLLFNPTTYQFCVSNPITKQHASIPLPVVEAEEADFCAALAYDPVESDHYRVVRIDYFHSQQQPTSITTTTPMDIFSSHSRQWVRHGLRLDPAFVEGFKRFKLCRKFFYLRGVLYSLATSGKLLCIDLNTVEARAFQLPPRPVLEEEDHDDDDKTMVGCLLGVSMDLVCYVNRDASDNFYFWSYDDRPGCESGDRWTLRYSVCGMALRMKVLFASDGKYNQRHDTLVPFAISPNSHVLFFGTRKLIFRYDLESRRKLKLLQETRLNIAVPGYHFPCFTLRACLMPFYGLDHAQKSVGSPFPAAQEVSKGAKILSEEIACQCDTEKDSWIGHVDSYFVYKDRRPFLYPSEMQLCAGMEEMELPKPQQQVRSFLL</sequence>
<dbReference type="EMBL" id="RDQH01000338">
    <property type="protein sequence ID" value="RXH82209.1"/>
    <property type="molecule type" value="Genomic_DNA"/>
</dbReference>
<keyword evidence="4" id="KW-1185">Reference proteome</keyword>
<gene>
    <name evidence="3" type="ORF">DVH24_036550</name>
</gene>
<dbReference type="PANTHER" id="PTHR35546">
    <property type="entry name" value="F-BOX PROTEIN INTERACTION DOMAIN PROTEIN-RELATED"/>
    <property type="match status" value="1"/>
</dbReference>
<feature type="domain" description="F-box associated beta-propeller type 1" evidence="2">
    <location>
        <begin position="152"/>
        <end position="289"/>
    </location>
</feature>
<dbReference type="InterPro" id="IPR055290">
    <property type="entry name" value="At3g26010-like"/>
</dbReference>
<dbReference type="AlphaFoldDB" id="A0A498IGM3"/>
<dbReference type="Gramene" id="mRNA:MD12G0176300">
    <property type="protein sequence ID" value="CDS:MD12G0176300.1"/>
    <property type="gene ID" value="MD12G0176300"/>
</dbReference>
<comment type="caution">
    <text evidence="3">The sequence shown here is derived from an EMBL/GenBank/DDBJ whole genome shotgun (WGS) entry which is preliminary data.</text>
</comment>
<evidence type="ECO:0000259" key="1">
    <source>
        <dbReference type="Pfam" id="PF00646"/>
    </source>
</evidence>
<evidence type="ECO:0000313" key="4">
    <source>
        <dbReference type="Proteomes" id="UP000290289"/>
    </source>
</evidence>
<dbReference type="Pfam" id="PF00646">
    <property type="entry name" value="F-box"/>
    <property type="match status" value="1"/>
</dbReference>
<dbReference type="InterPro" id="IPR006527">
    <property type="entry name" value="F-box-assoc_dom_typ1"/>
</dbReference>
<proteinExistence type="predicted"/>
<evidence type="ECO:0000313" key="3">
    <source>
        <dbReference type="EMBL" id="RXH82209.1"/>
    </source>
</evidence>
<reference evidence="3 4" key="1">
    <citation type="submission" date="2018-10" db="EMBL/GenBank/DDBJ databases">
        <title>A high-quality apple genome assembly.</title>
        <authorList>
            <person name="Hu J."/>
        </authorList>
    </citation>
    <scope>NUCLEOTIDE SEQUENCE [LARGE SCALE GENOMIC DNA]</scope>
    <source>
        <strain evidence="4">cv. HFTH1</strain>
        <tissue evidence="3">Young leaf</tissue>
    </source>
</reference>
<dbReference type="Proteomes" id="UP000290289">
    <property type="component" value="Chromosome 12"/>
</dbReference>
<dbReference type="InterPro" id="IPR001810">
    <property type="entry name" value="F-box_dom"/>
</dbReference>